<accession>A0A1H6XU54</accession>
<dbReference type="Pfam" id="PF00072">
    <property type="entry name" value="Response_reg"/>
    <property type="match status" value="1"/>
</dbReference>
<evidence type="ECO:0000256" key="3">
    <source>
        <dbReference type="ARBA" id="ARBA00023163"/>
    </source>
</evidence>
<keyword evidence="3" id="KW-0804">Transcription</keyword>
<dbReference type="Gene3D" id="1.10.10.10">
    <property type="entry name" value="Winged helix-like DNA-binding domain superfamily/Winged helix DNA-binding domain"/>
    <property type="match status" value="1"/>
</dbReference>
<dbReference type="InterPro" id="IPR001789">
    <property type="entry name" value="Sig_transdc_resp-reg_receiver"/>
</dbReference>
<dbReference type="InterPro" id="IPR039420">
    <property type="entry name" value="WalR-like"/>
</dbReference>
<evidence type="ECO:0000313" key="7">
    <source>
        <dbReference type="EMBL" id="SEJ30297.1"/>
    </source>
</evidence>
<dbReference type="Pfam" id="PF00196">
    <property type="entry name" value="GerE"/>
    <property type="match status" value="1"/>
</dbReference>
<dbReference type="GO" id="GO:0003677">
    <property type="term" value="F:DNA binding"/>
    <property type="evidence" value="ECO:0007669"/>
    <property type="project" value="UniProtKB-KW"/>
</dbReference>
<evidence type="ECO:0000259" key="5">
    <source>
        <dbReference type="PROSITE" id="PS50043"/>
    </source>
</evidence>
<evidence type="ECO:0000259" key="6">
    <source>
        <dbReference type="PROSITE" id="PS50110"/>
    </source>
</evidence>
<dbReference type="AlphaFoldDB" id="A0A1H6XU54"/>
<evidence type="ECO:0000256" key="4">
    <source>
        <dbReference type="PROSITE-ProRule" id="PRU00169"/>
    </source>
</evidence>
<feature type="domain" description="Response regulatory" evidence="6">
    <location>
        <begin position="3"/>
        <end position="120"/>
    </location>
</feature>
<dbReference type="SUPFAM" id="SSF52172">
    <property type="entry name" value="CheY-like"/>
    <property type="match status" value="1"/>
</dbReference>
<protein>
    <submittedName>
        <fullName evidence="7">DNA-binding response regulator, NarL/FixJ family, contains REC and HTH domains</fullName>
    </submittedName>
</protein>
<dbReference type="SUPFAM" id="SSF46894">
    <property type="entry name" value="C-terminal effector domain of the bipartite response regulators"/>
    <property type="match status" value="1"/>
</dbReference>
<keyword evidence="4" id="KW-0597">Phosphoprotein</keyword>
<dbReference type="GO" id="GO:0000160">
    <property type="term" value="P:phosphorelay signal transduction system"/>
    <property type="evidence" value="ECO:0007669"/>
    <property type="project" value="InterPro"/>
</dbReference>
<dbReference type="CDD" id="cd06170">
    <property type="entry name" value="LuxR_C_like"/>
    <property type="match status" value="1"/>
</dbReference>
<feature type="modified residue" description="4-aspartylphosphate" evidence="4">
    <location>
        <position position="54"/>
    </location>
</feature>
<keyword evidence="8" id="KW-1185">Reference proteome</keyword>
<sequence length="207" mass="23500">MVNVLIVEDSRISREAFERHLSASPEYFVIASIENAANAEIACMRNKIDLILMDVCTVDDESGLVAAAKIKRNYPHVKIIIMTSMPEHSFIQKAKDSGCDSFWYKEQGNISLLEICDRTMNGEFVWPDNSPTIIIGLAKSDEFTDRELDVIRALATGYRYEEMAAVLYMSPNTVKYHVKNILQKTGFRSTIQLVAEVVEKRLVLPKY</sequence>
<dbReference type="OrthoDB" id="9780153at2"/>
<dbReference type="PROSITE" id="PS50110">
    <property type="entry name" value="RESPONSE_REGULATORY"/>
    <property type="match status" value="1"/>
</dbReference>
<dbReference type="Gene3D" id="3.40.50.2300">
    <property type="match status" value="1"/>
</dbReference>
<dbReference type="PANTHER" id="PTHR43214:SF43">
    <property type="entry name" value="TWO-COMPONENT RESPONSE REGULATOR"/>
    <property type="match status" value="1"/>
</dbReference>
<keyword evidence="2 7" id="KW-0238">DNA-binding</keyword>
<dbReference type="GO" id="GO:0006355">
    <property type="term" value="P:regulation of DNA-templated transcription"/>
    <property type="evidence" value="ECO:0007669"/>
    <property type="project" value="InterPro"/>
</dbReference>
<proteinExistence type="predicted"/>
<dbReference type="RefSeq" id="WP_074732857.1">
    <property type="nucleotide sequence ID" value="NZ_FNYK01000100.1"/>
</dbReference>
<dbReference type="CDD" id="cd00156">
    <property type="entry name" value="REC"/>
    <property type="match status" value="1"/>
</dbReference>
<name>A0A1H6XU54_9FIRM</name>
<evidence type="ECO:0000256" key="2">
    <source>
        <dbReference type="ARBA" id="ARBA00023125"/>
    </source>
</evidence>
<organism evidence="7 8">
    <name type="scientific">Sharpea azabuensis</name>
    <dbReference type="NCBI Taxonomy" id="322505"/>
    <lineage>
        <taxon>Bacteria</taxon>
        <taxon>Bacillati</taxon>
        <taxon>Bacillota</taxon>
        <taxon>Erysipelotrichia</taxon>
        <taxon>Erysipelotrichales</taxon>
        <taxon>Coprobacillaceae</taxon>
        <taxon>Sharpea</taxon>
    </lineage>
</organism>
<dbReference type="Proteomes" id="UP000183028">
    <property type="component" value="Unassembled WGS sequence"/>
</dbReference>
<dbReference type="InterPro" id="IPR016032">
    <property type="entry name" value="Sig_transdc_resp-reg_C-effctor"/>
</dbReference>
<dbReference type="SMART" id="SM00448">
    <property type="entry name" value="REC"/>
    <property type="match status" value="1"/>
</dbReference>
<keyword evidence="1" id="KW-0805">Transcription regulation</keyword>
<dbReference type="PROSITE" id="PS50043">
    <property type="entry name" value="HTH_LUXR_2"/>
    <property type="match status" value="1"/>
</dbReference>
<dbReference type="InterPro" id="IPR011006">
    <property type="entry name" value="CheY-like_superfamily"/>
</dbReference>
<dbReference type="EMBL" id="FNYK01000100">
    <property type="protein sequence ID" value="SEJ30297.1"/>
    <property type="molecule type" value="Genomic_DNA"/>
</dbReference>
<evidence type="ECO:0000256" key="1">
    <source>
        <dbReference type="ARBA" id="ARBA00023015"/>
    </source>
</evidence>
<gene>
    <name evidence="7" type="ORF">SAMN04487834_11003</name>
</gene>
<dbReference type="InterPro" id="IPR036388">
    <property type="entry name" value="WH-like_DNA-bd_sf"/>
</dbReference>
<dbReference type="InterPro" id="IPR000792">
    <property type="entry name" value="Tscrpt_reg_LuxR_C"/>
</dbReference>
<evidence type="ECO:0000313" key="8">
    <source>
        <dbReference type="Proteomes" id="UP000183028"/>
    </source>
</evidence>
<dbReference type="PRINTS" id="PR00038">
    <property type="entry name" value="HTHLUXR"/>
</dbReference>
<dbReference type="PANTHER" id="PTHR43214">
    <property type="entry name" value="TWO-COMPONENT RESPONSE REGULATOR"/>
    <property type="match status" value="1"/>
</dbReference>
<feature type="domain" description="HTH luxR-type" evidence="5">
    <location>
        <begin position="136"/>
        <end position="201"/>
    </location>
</feature>
<reference evidence="8" key="1">
    <citation type="submission" date="2016-10" db="EMBL/GenBank/DDBJ databases">
        <authorList>
            <person name="Varghese N."/>
        </authorList>
    </citation>
    <scope>NUCLEOTIDE SEQUENCE [LARGE SCALE GENOMIC DNA]</scope>
    <source>
        <strain evidence="8">DSM 20406</strain>
    </source>
</reference>
<dbReference type="SMART" id="SM00421">
    <property type="entry name" value="HTH_LUXR"/>
    <property type="match status" value="1"/>
</dbReference>